<accession>A0A8C5C7Z8</accession>
<evidence type="ECO:0000313" key="4">
    <source>
        <dbReference type="Proteomes" id="UP000694546"/>
    </source>
</evidence>
<feature type="region of interest" description="Disordered" evidence="1">
    <location>
        <begin position="119"/>
        <end position="143"/>
    </location>
</feature>
<evidence type="ECO:0000256" key="2">
    <source>
        <dbReference type="SAM" id="Phobius"/>
    </source>
</evidence>
<dbReference type="Ensembl" id="ENSGMOT00000064523.1">
    <property type="protein sequence ID" value="ENSGMOP00000054564.1"/>
    <property type="gene ID" value="ENSGMOG00000037090.1"/>
</dbReference>
<protein>
    <recommendedName>
        <fullName evidence="5">Transmembrane protein 238</fullName>
    </recommendedName>
</protein>
<keyword evidence="2" id="KW-1133">Transmembrane helix</keyword>
<name>A0A8C5C7Z8_GADMO</name>
<dbReference type="PANTHER" id="PTHR28613:SF7">
    <property type="entry name" value="TRANSMEMBRANE PROTEIN 238"/>
    <property type="match status" value="1"/>
</dbReference>
<dbReference type="OMA" id="SKMANND"/>
<dbReference type="InterPro" id="IPR029365">
    <property type="entry name" value="TMEM238"/>
</dbReference>
<proteinExistence type="predicted"/>
<dbReference type="PANTHER" id="PTHR28613">
    <property type="entry name" value="SI:CH211-232M10.4-RELATED"/>
    <property type="match status" value="1"/>
</dbReference>
<reference evidence="3" key="1">
    <citation type="submission" date="2025-08" db="UniProtKB">
        <authorList>
            <consortium name="Ensembl"/>
        </authorList>
    </citation>
    <scope>IDENTIFICATION</scope>
</reference>
<keyword evidence="4" id="KW-1185">Reference proteome</keyword>
<dbReference type="AlphaFoldDB" id="A0A8C5C7Z8"/>
<evidence type="ECO:0008006" key="5">
    <source>
        <dbReference type="Google" id="ProtNLM"/>
    </source>
</evidence>
<organism evidence="3 4">
    <name type="scientific">Gadus morhua</name>
    <name type="common">Atlantic cod</name>
    <dbReference type="NCBI Taxonomy" id="8049"/>
    <lineage>
        <taxon>Eukaryota</taxon>
        <taxon>Metazoa</taxon>
        <taxon>Chordata</taxon>
        <taxon>Craniata</taxon>
        <taxon>Vertebrata</taxon>
        <taxon>Euteleostomi</taxon>
        <taxon>Actinopterygii</taxon>
        <taxon>Neopterygii</taxon>
        <taxon>Teleostei</taxon>
        <taxon>Neoteleostei</taxon>
        <taxon>Acanthomorphata</taxon>
        <taxon>Zeiogadaria</taxon>
        <taxon>Gadariae</taxon>
        <taxon>Gadiformes</taxon>
        <taxon>Gadoidei</taxon>
        <taxon>Gadidae</taxon>
        <taxon>Gadus</taxon>
    </lineage>
</organism>
<dbReference type="GeneTree" id="ENSGT00940000162720"/>
<sequence length="177" mass="19826">HRASPHRCVSAERRVTMIGECISLFVIAVVFDVVGFVLLLLGIFGNLRISGQFYGDFLIYTGSIVIFISIAFWLCWYVGNIKLAEEDLDYDEGANSFSRLVRKLSEKLNPTLKRDPPAKFLEDGADNGEESLPPRKASRVTWGKSSAYQNEGYDASLDSEPCLHKTTSNKVKRVSKE</sequence>
<dbReference type="Pfam" id="PF15125">
    <property type="entry name" value="TMEM238"/>
    <property type="match status" value="1"/>
</dbReference>
<keyword evidence="2" id="KW-0472">Membrane</keyword>
<feature type="transmembrane region" description="Helical" evidence="2">
    <location>
        <begin position="21"/>
        <end position="45"/>
    </location>
</feature>
<feature type="transmembrane region" description="Helical" evidence="2">
    <location>
        <begin position="57"/>
        <end position="78"/>
    </location>
</feature>
<evidence type="ECO:0000256" key="1">
    <source>
        <dbReference type="SAM" id="MobiDB-lite"/>
    </source>
</evidence>
<reference evidence="3" key="2">
    <citation type="submission" date="2025-09" db="UniProtKB">
        <authorList>
            <consortium name="Ensembl"/>
        </authorList>
    </citation>
    <scope>IDENTIFICATION</scope>
</reference>
<keyword evidence="2" id="KW-0812">Transmembrane</keyword>
<dbReference type="Proteomes" id="UP000694546">
    <property type="component" value="Chromosome 2"/>
</dbReference>
<evidence type="ECO:0000313" key="3">
    <source>
        <dbReference type="Ensembl" id="ENSGMOP00000054564.1"/>
    </source>
</evidence>